<evidence type="ECO:0000256" key="1">
    <source>
        <dbReference type="ARBA" id="ARBA00023186"/>
    </source>
</evidence>
<dbReference type="GO" id="GO:0042407">
    <property type="term" value="P:cristae formation"/>
    <property type="evidence" value="ECO:0007669"/>
    <property type="project" value="TreeGrafter"/>
</dbReference>
<dbReference type="EMBL" id="HACG01023687">
    <property type="protein sequence ID" value="CEK70552.1"/>
    <property type="molecule type" value="Transcribed_RNA"/>
</dbReference>
<reference evidence="4" key="1">
    <citation type="submission" date="2014-12" db="EMBL/GenBank/DDBJ databases">
        <title>Insight into the proteome of Arion vulgaris.</title>
        <authorList>
            <person name="Aradska J."/>
            <person name="Bulat T."/>
            <person name="Smidak R."/>
            <person name="Sarate P."/>
            <person name="Gangsoo J."/>
            <person name="Sialana F."/>
            <person name="Bilban M."/>
            <person name="Lubec G."/>
        </authorList>
    </citation>
    <scope>NUCLEOTIDE SEQUENCE</scope>
    <source>
        <tissue evidence="4">Skin</tissue>
    </source>
</reference>
<feature type="non-terminal residue" evidence="4">
    <location>
        <position position="1"/>
    </location>
</feature>
<dbReference type="Pfam" id="PF11875">
    <property type="entry name" value="DnaJ-like_C11_C"/>
    <property type="match status" value="1"/>
</dbReference>
<evidence type="ECO:0000313" key="4">
    <source>
        <dbReference type="EMBL" id="CEK70552.1"/>
    </source>
</evidence>
<dbReference type="GO" id="GO:0005739">
    <property type="term" value="C:mitochondrion"/>
    <property type="evidence" value="ECO:0007669"/>
    <property type="project" value="GOC"/>
</dbReference>
<evidence type="ECO:0000259" key="3">
    <source>
        <dbReference type="Pfam" id="PF11875"/>
    </source>
</evidence>
<accession>A0A0B6ZQ97</accession>
<sequence>PFAAYFVIKKLIIDPILKQQKITELEKQKEEYGEKMAQKRGEAEKAVELMKETYERSVDLEERKSGLLIIKALYGKLQQPTGDGEMTENSCIDVVIPLQALVKDSKLIIPETTSKSGLPGFYDPFISEEKRLFIRYKFRGRLHQAIISDTDPVRLPQQKHATQEEVNLSSPPKVASRSS</sequence>
<gene>
    <name evidence="4" type="primary">ORF74620</name>
</gene>
<dbReference type="InterPro" id="IPR052243">
    <property type="entry name" value="Mito_inner_membrane_organizer"/>
</dbReference>
<feature type="region of interest" description="Disordered" evidence="2">
    <location>
        <begin position="153"/>
        <end position="179"/>
    </location>
</feature>
<dbReference type="AlphaFoldDB" id="A0A0B6ZQ97"/>
<protein>
    <recommendedName>
        <fullName evidence="3">DnaJ-like protein C11 C-terminal domain-containing protein</fullName>
    </recommendedName>
</protein>
<organism evidence="4">
    <name type="scientific">Arion vulgaris</name>
    <dbReference type="NCBI Taxonomy" id="1028688"/>
    <lineage>
        <taxon>Eukaryota</taxon>
        <taxon>Metazoa</taxon>
        <taxon>Spiralia</taxon>
        <taxon>Lophotrochozoa</taxon>
        <taxon>Mollusca</taxon>
        <taxon>Gastropoda</taxon>
        <taxon>Heterobranchia</taxon>
        <taxon>Euthyneura</taxon>
        <taxon>Panpulmonata</taxon>
        <taxon>Eupulmonata</taxon>
        <taxon>Stylommatophora</taxon>
        <taxon>Helicina</taxon>
        <taxon>Arionoidea</taxon>
        <taxon>Arionidae</taxon>
        <taxon>Arion</taxon>
    </lineage>
</organism>
<evidence type="ECO:0000256" key="2">
    <source>
        <dbReference type="SAM" id="MobiDB-lite"/>
    </source>
</evidence>
<name>A0A0B6ZQ97_9EUPU</name>
<keyword evidence="1" id="KW-0143">Chaperone</keyword>
<feature type="domain" description="DnaJ-like protein C11 C-terminal" evidence="3">
    <location>
        <begin position="27"/>
        <end position="156"/>
    </location>
</feature>
<dbReference type="InterPro" id="IPR024586">
    <property type="entry name" value="DnaJ-like_C11_C"/>
</dbReference>
<proteinExistence type="predicted"/>
<feature type="compositionally biased region" description="Polar residues" evidence="2">
    <location>
        <begin position="164"/>
        <end position="179"/>
    </location>
</feature>
<dbReference type="PANTHER" id="PTHR44157">
    <property type="entry name" value="DNAJ HOMOLOG SUBFAMILY C MEMBER 11"/>
    <property type="match status" value="1"/>
</dbReference>
<dbReference type="PANTHER" id="PTHR44157:SF1">
    <property type="entry name" value="DNAJ HOMOLOG SUBFAMILY C MEMBER 11"/>
    <property type="match status" value="1"/>
</dbReference>